<proteinExistence type="predicted"/>
<evidence type="ECO:0000256" key="5">
    <source>
        <dbReference type="ARBA" id="ARBA00022918"/>
    </source>
</evidence>
<gene>
    <name evidence="7" type="ORF">OHZ10_15045</name>
</gene>
<dbReference type="GO" id="GO:0003964">
    <property type="term" value="F:RNA-directed DNA polymerase activity"/>
    <property type="evidence" value="ECO:0007669"/>
    <property type="project" value="UniProtKB-KW"/>
</dbReference>
<keyword evidence="1" id="KW-0808">Transferase</keyword>
<dbReference type="CDD" id="cd03487">
    <property type="entry name" value="RT_Bac_retron_II"/>
    <property type="match status" value="1"/>
</dbReference>
<evidence type="ECO:0000256" key="4">
    <source>
        <dbReference type="ARBA" id="ARBA00022842"/>
    </source>
</evidence>
<evidence type="ECO:0000313" key="8">
    <source>
        <dbReference type="Proteomes" id="UP001448498"/>
    </source>
</evidence>
<evidence type="ECO:0000256" key="3">
    <source>
        <dbReference type="ARBA" id="ARBA00022723"/>
    </source>
</evidence>
<evidence type="ECO:0000256" key="1">
    <source>
        <dbReference type="ARBA" id="ARBA00022679"/>
    </source>
</evidence>
<dbReference type="RefSeq" id="WP_342702914.1">
    <property type="nucleotide sequence ID" value="NZ_CP109821.1"/>
</dbReference>
<organism evidence="7 8">
    <name type="scientific">Burkholderia arboris</name>
    <dbReference type="NCBI Taxonomy" id="488730"/>
    <lineage>
        <taxon>Bacteria</taxon>
        <taxon>Pseudomonadati</taxon>
        <taxon>Pseudomonadota</taxon>
        <taxon>Betaproteobacteria</taxon>
        <taxon>Burkholderiales</taxon>
        <taxon>Burkholderiaceae</taxon>
        <taxon>Burkholderia</taxon>
        <taxon>Burkholderia cepacia complex</taxon>
    </lineage>
</organism>
<name>A0ABZ3DEV7_9BURK</name>
<evidence type="ECO:0000256" key="6">
    <source>
        <dbReference type="SAM" id="MobiDB-lite"/>
    </source>
</evidence>
<dbReference type="EMBL" id="CP109821">
    <property type="protein sequence ID" value="XAE47654.1"/>
    <property type="molecule type" value="Genomic_DNA"/>
</dbReference>
<dbReference type="SUPFAM" id="SSF56672">
    <property type="entry name" value="DNA/RNA polymerases"/>
    <property type="match status" value="1"/>
</dbReference>
<keyword evidence="4" id="KW-0460">Magnesium</keyword>
<feature type="region of interest" description="Disordered" evidence="6">
    <location>
        <begin position="1"/>
        <end position="21"/>
    </location>
</feature>
<evidence type="ECO:0000256" key="2">
    <source>
        <dbReference type="ARBA" id="ARBA00022695"/>
    </source>
</evidence>
<accession>A0ABZ3DEV7</accession>
<sequence>MTRDAHKRDKSAGRARLRKNKSARYPIESSPLWKLTSIHQLAVLIGIPVDELEATCIAPTYHRFDEAAKEGKEPRHIQEPTGATLRAHYRLVRHLDSIQRPDFLHSATKKRSHITNARAHAESSGAVVAMDIRKFFESTTYQHVKNFFHKDLGCSHDIARFLANICTADGHLPTGSCISPLLSYFTHRHLFADIERLCAERGVTMTLYVDDLTLSGPHATKSLLFATKSMIKRCGLRTKDAKDAVVRPGKAAIITGAVRSDGGVRLRNKHHDAIVTIQDSIAATGEITNNVLKGKVAAARAVEPSAAARLEERLKRLLGNRPQNASNE</sequence>
<dbReference type="Proteomes" id="UP001448498">
    <property type="component" value="Chromosome 1"/>
</dbReference>
<reference evidence="7 8" key="1">
    <citation type="submission" date="2022-10" db="EMBL/GenBank/DDBJ databases">
        <title>Genomic of Burkholderia cepacia PN-1.</title>
        <authorList>
            <person name="Yang Y."/>
            <person name="Guan H."/>
            <person name="Huang J."/>
        </authorList>
    </citation>
    <scope>NUCLEOTIDE SEQUENCE [LARGE SCALE GENOMIC DNA]</scope>
    <source>
        <strain evidence="7 8">PN-1</strain>
    </source>
</reference>
<feature type="compositionally biased region" description="Basic and acidic residues" evidence="6">
    <location>
        <begin position="1"/>
        <end position="12"/>
    </location>
</feature>
<keyword evidence="5 7" id="KW-0695">RNA-directed DNA polymerase</keyword>
<keyword evidence="8" id="KW-1185">Reference proteome</keyword>
<dbReference type="InterPro" id="IPR000123">
    <property type="entry name" value="Reverse_transcriptase_msDNA"/>
</dbReference>
<dbReference type="InterPro" id="IPR043502">
    <property type="entry name" value="DNA/RNA_pol_sf"/>
</dbReference>
<keyword evidence="2" id="KW-0548">Nucleotidyltransferase</keyword>
<evidence type="ECO:0000313" key="7">
    <source>
        <dbReference type="EMBL" id="XAE47654.1"/>
    </source>
</evidence>
<protein>
    <submittedName>
        <fullName evidence="7">Reverse transcriptase family protein</fullName>
    </submittedName>
</protein>
<keyword evidence="3" id="KW-0479">Metal-binding</keyword>